<evidence type="ECO:0000259" key="2">
    <source>
        <dbReference type="Pfam" id="PF17906"/>
    </source>
</evidence>
<accession>A0A1I7UI83</accession>
<dbReference type="Pfam" id="PF17906">
    <property type="entry name" value="HTH_48"/>
    <property type="match status" value="1"/>
</dbReference>
<dbReference type="CDD" id="cd22150">
    <property type="entry name" value="F-box_CeFBXA-like"/>
    <property type="match status" value="1"/>
</dbReference>
<feature type="domain" description="DUF38" evidence="1">
    <location>
        <begin position="238"/>
        <end position="361"/>
    </location>
</feature>
<dbReference type="WBParaSite" id="Csp11.Scaffold629.g9589.t2">
    <property type="protein sequence ID" value="Csp11.Scaffold629.g9589.t2"/>
    <property type="gene ID" value="Csp11.Scaffold629.g9589"/>
</dbReference>
<dbReference type="AlphaFoldDB" id="A0A1I7UI83"/>
<protein>
    <submittedName>
        <fullName evidence="4">F-box domain-containing protein</fullName>
    </submittedName>
</protein>
<dbReference type="GO" id="GO:0045087">
    <property type="term" value="P:innate immune response"/>
    <property type="evidence" value="ECO:0007669"/>
    <property type="project" value="TreeGrafter"/>
</dbReference>
<feature type="domain" description="Mos1 transposase HTH" evidence="2">
    <location>
        <begin position="70"/>
        <end position="117"/>
    </location>
</feature>
<dbReference type="InterPro" id="IPR040161">
    <property type="entry name" value="FB224"/>
</dbReference>
<evidence type="ECO:0000313" key="3">
    <source>
        <dbReference type="Proteomes" id="UP000095282"/>
    </source>
</evidence>
<keyword evidence="3" id="KW-1185">Reference proteome</keyword>
<dbReference type="Pfam" id="PF01827">
    <property type="entry name" value="FTH"/>
    <property type="match status" value="1"/>
</dbReference>
<dbReference type="InterPro" id="IPR041426">
    <property type="entry name" value="Mos1_HTH"/>
</dbReference>
<sequence length="418" mass="49355">MSNHPSAIKVWLFYKRKDGKNDLYEKLCNVIGENGISEEKFKILSDKMMTEDENSSKQEIRQLVDNNQANLRLCILSDVIDKKSIIESFSSIIKMIGTHDIDDQDFEFWFNRFSSRDWNLDQKTFSDLPLFIVNNIAERSDFLARLRRVSHGLRNIVDQMAPSIDQIIFQRRVQQNTLDLTIRQLEKHESGFRWKRYFHGEDNWKKPFDGMKTILSNPRLRLKDFYWDNGHSTEINYKFMDMINSLTHKIETVSLLASLNGDLMIDLLKAIKPETLETMLFGGKFESEDIIRLADLEQWKKAKEVQFSEVFPDFSPHFHHFQHFEHVEIAVESLLMDDILFVKKLSIQNDKFKWFDIVTRNKPLTMEIKEALGISDYLYSDGITDFSGRIDIPESNDYLEVVINEYAIYFHRKTKDSE</sequence>
<name>A0A1I7UI83_9PELO</name>
<reference evidence="4" key="1">
    <citation type="submission" date="2016-11" db="UniProtKB">
        <authorList>
            <consortium name="WormBaseParasite"/>
        </authorList>
    </citation>
    <scope>IDENTIFICATION</scope>
</reference>
<dbReference type="Proteomes" id="UP000095282">
    <property type="component" value="Unplaced"/>
</dbReference>
<organism evidence="3 4">
    <name type="scientific">Caenorhabditis tropicalis</name>
    <dbReference type="NCBI Taxonomy" id="1561998"/>
    <lineage>
        <taxon>Eukaryota</taxon>
        <taxon>Metazoa</taxon>
        <taxon>Ecdysozoa</taxon>
        <taxon>Nematoda</taxon>
        <taxon>Chromadorea</taxon>
        <taxon>Rhabditida</taxon>
        <taxon>Rhabditina</taxon>
        <taxon>Rhabditomorpha</taxon>
        <taxon>Rhabditoidea</taxon>
        <taxon>Rhabditidae</taxon>
        <taxon>Peloderinae</taxon>
        <taxon>Caenorhabditis</taxon>
    </lineage>
</organism>
<dbReference type="PANTHER" id="PTHR23015:SF4">
    <property type="entry name" value="DUF38 DOMAIN-CONTAINING PROTEIN-RELATED"/>
    <property type="match status" value="1"/>
</dbReference>
<dbReference type="PANTHER" id="PTHR23015">
    <property type="entry name" value="UNCHARACTERIZED C.ELEGANS PROTEIN"/>
    <property type="match status" value="1"/>
</dbReference>
<evidence type="ECO:0000259" key="1">
    <source>
        <dbReference type="Pfam" id="PF01827"/>
    </source>
</evidence>
<evidence type="ECO:0000313" key="4">
    <source>
        <dbReference type="WBParaSite" id="Csp11.Scaffold629.g9589.t2"/>
    </source>
</evidence>
<dbReference type="InterPro" id="IPR002900">
    <property type="entry name" value="DUF38/FTH_CAE_spp"/>
</dbReference>
<proteinExistence type="predicted"/>